<evidence type="ECO:0000313" key="3">
    <source>
        <dbReference type="Proteomes" id="UP000319792"/>
    </source>
</evidence>
<dbReference type="EMBL" id="VIGV01000001">
    <property type="protein sequence ID" value="TWS26020.1"/>
    <property type="molecule type" value="Genomic_DNA"/>
</dbReference>
<gene>
    <name evidence="2" type="ORF">FK268_01850</name>
</gene>
<protein>
    <submittedName>
        <fullName evidence="2">DUF2236 domain-containing protein</fullName>
    </submittedName>
</protein>
<proteinExistence type="predicted"/>
<name>A0A5C5RUA1_9ACTN</name>
<dbReference type="PANTHER" id="PTHR36124:SF1">
    <property type="entry name" value="ER-BOUND OXYGENASE MPAB_MPAB'_RUBBER OXYGENASE CATALYTIC DOMAIN-CONTAINING PROTEIN"/>
    <property type="match status" value="1"/>
</dbReference>
<dbReference type="PANTHER" id="PTHR36124">
    <property type="match status" value="1"/>
</dbReference>
<accession>A0A5C5RUA1</accession>
<sequence>MTVDLTDAQRDTVRGALARLDLRAGGAVADNLFYTVGLIRICGGVEDAAAVDRGGAGKVHRHGQRRAEATIAPFRQWMVDGADSAATRASIAPIVTMHGHYGASYAMSNRTFVRATALFTILFDEILAAVGIRGYFSDAEKAAFVAHWRSIGTQMGASDLPETWAGMRAANAAYEADPTVFRLTDSSARCAEALTDQFIARWLPRPLWPLGRLVLNSLQPDHVLAATGLRRPPRLARTVARTAVGLFVRTQLRGR</sequence>
<dbReference type="Proteomes" id="UP000319792">
    <property type="component" value="Unassembled WGS sequence"/>
</dbReference>
<organism evidence="2 3">
    <name type="scientific">Tsukamurella sputi</name>
    <dbReference type="NCBI Taxonomy" id="2591848"/>
    <lineage>
        <taxon>Bacteria</taxon>
        <taxon>Bacillati</taxon>
        <taxon>Actinomycetota</taxon>
        <taxon>Actinomycetes</taxon>
        <taxon>Mycobacteriales</taxon>
        <taxon>Tsukamurellaceae</taxon>
        <taxon>Tsukamurella</taxon>
    </lineage>
</organism>
<comment type="caution">
    <text evidence="2">The sequence shown here is derived from an EMBL/GenBank/DDBJ whole genome shotgun (WGS) entry which is preliminary data.</text>
</comment>
<dbReference type="OrthoDB" id="9812943at2"/>
<dbReference type="InterPro" id="IPR046366">
    <property type="entry name" value="MPAB"/>
</dbReference>
<dbReference type="AlphaFoldDB" id="A0A5C5RUA1"/>
<dbReference type="InterPro" id="IPR018713">
    <property type="entry name" value="MPAB/Lcp_cat_dom"/>
</dbReference>
<evidence type="ECO:0000313" key="2">
    <source>
        <dbReference type="EMBL" id="TWS26020.1"/>
    </source>
</evidence>
<dbReference type="Pfam" id="PF09995">
    <property type="entry name" value="MPAB_Lcp_cat"/>
    <property type="match status" value="1"/>
</dbReference>
<reference evidence="2 3" key="1">
    <citation type="submission" date="2019-08" db="EMBL/GenBank/DDBJ databases">
        <title>Tsukamurella conjunctivitidis sp. nov., Tsukamurella assacharolytica sp. nov. and Tsukamurella sputae sp. nov. isolated from patients with conjunctivitis, bacteraemia (lymphoma) and respiratory infection (sputum) in Hong Kong.</title>
        <authorList>
            <person name="Fok K.M.N."/>
            <person name="Fong J.Y.H."/>
        </authorList>
    </citation>
    <scope>NUCLEOTIDE SEQUENCE [LARGE SCALE GENOMIC DNA]</scope>
    <source>
        <strain evidence="2 3">HKU70</strain>
    </source>
</reference>
<keyword evidence="3" id="KW-1185">Reference proteome</keyword>
<dbReference type="GO" id="GO:0016491">
    <property type="term" value="F:oxidoreductase activity"/>
    <property type="evidence" value="ECO:0007669"/>
    <property type="project" value="InterPro"/>
</dbReference>
<feature type="domain" description="ER-bound oxygenase mpaB/mpaB'/Rubber oxygenase catalytic" evidence="1">
    <location>
        <begin position="57"/>
        <end position="243"/>
    </location>
</feature>
<dbReference type="RefSeq" id="WP_146430551.1">
    <property type="nucleotide sequence ID" value="NZ_VIGV01000001.1"/>
</dbReference>
<evidence type="ECO:0000259" key="1">
    <source>
        <dbReference type="Pfam" id="PF09995"/>
    </source>
</evidence>